<dbReference type="EMBL" id="CP040856">
    <property type="protein sequence ID" value="QIA88662.1"/>
    <property type="molecule type" value="Genomic_DNA"/>
</dbReference>
<dbReference type="AlphaFoldDB" id="A0A9X7TES0"/>
<sequence>MNLKEELLKQGKYIKFKYRRRNSLTTILRESKYNAFKYIEHGDFIYCYDLKTQKLISNKAFERYLKTNFEKIIKLVNYLKPVPIVKTLGIKSPCIFIKISTDHDSDYVSIKKYKVKGISTAGFYIPSVGSTHLYYPNSNKVYVATSSFRYFPLNLKEPIDFIDNIQESVLLNCLQFRQAKDVLKQYENYSRDAFNELALPFTYNEILNAKKSNNKYLMSQHYKNISKNISYNKFRLNEYIMLNQLAKHTSSRDFANIYIDFLHHRDYYTQEIIDLMLNPIFGCTETRNQYFNLYQIYLIRKINKNEHNKRMITAIVNDYVHQCSQLKLKTLQCNFNSIRRLQAEEQLLIEQNNLADYHCDTNPDKPLFNNKKNTKWQQAITNLKDLPVKILNTPRQLVTEGINQHNCVGGYSYSVKSGQSFIFHYDHSNGDTYTVEVAKNGNNYDIVQIFKKYNEMPDKEVTQYLVDILNKESE</sequence>
<organism evidence="1 2">
    <name type="scientific">Lactobacillus johnsonii</name>
    <dbReference type="NCBI Taxonomy" id="33959"/>
    <lineage>
        <taxon>Bacteria</taxon>
        <taxon>Bacillati</taxon>
        <taxon>Bacillota</taxon>
        <taxon>Bacilli</taxon>
        <taxon>Lactobacillales</taxon>
        <taxon>Lactobacillaceae</taxon>
        <taxon>Lactobacillus</taxon>
    </lineage>
</organism>
<evidence type="ECO:0000313" key="2">
    <source>
        <dbReference type="Proteomes" id="UP000464749"/>
    </source>
</evidence>
<dbReference type="Proteomes" id="UP000464749">
    <property type="component" value="Plasmid unnamed2"/>
</dbReference>
<dbReference type="RefSeq" id="WP_163589019.1">
    <property type="nucleotide sequence ID" value="NZ_CP040856.1"/>
</dbReference>
<name>A0A9X7TES0_LACJH</name>
<evidence type="ECO:0000313" key="1">
    <source>
        <dbReference type="EMBL" id="QIA88662.1"/>
    </source>
</evidence>
<dbReference type="InterPro" id="IPR025586">
    <property type="entry name" value="PcfJ"/>
</dbReference>
<dbReference type="Pfam" id="PF14284">
    <property type="entry name" value="PcfJ"/>
    <property type="match status" value="1"/>
</dbReference>
<accession>A0A9X7TES0</accession>
<reference evidence="1 2" key="1">
    <citation type="submission" date="2019-06" db="EMBL/GenBank/DDBJ databases">
        <title>Whole genome sequencing of Lactobacillus johnsonii strain G2A.</title>
        <authorList>
            <person name="Conlan S."/>
            <person name="Thomas P.J."/>
            <person name="Mullikin J."/>
            <person name="Singer J."/>
            <person name="Weaver C."/>
            <person name="Segre J.A."/>
        </authorList>
    </citation>
    <scope>NUCLEOTIDE SEQUENCE [LARGE SCALE GENOMIC DNA]</scope>
    <source>
        <strain evidence="1 2">G2A</strain>
        <plasmid evidence="1 2">unnamed2</plasmid>
    </source>
</reference>
<gene>
    <name evidence="1" type="ORF">FEE39_10495</name>
</gene>
<proteinExistence type="predicted"/>
<keyword evidence="1" id="KW-0614">Plasmid</keyword>
<geneLocation type="plasmid" evidence="1 2">
    <name>unnamed2</name>
</geneLocation>
<protein>
    <submittedName>
        <fullName evidence="1">Uncharacterized protein</fullName>
    </submittedName>
</protein>